<dbReference type="EMBL" id="JALJOQ010000272">
    <property type="protein sequence ID" value="KAK9786486.1"/>
    <property type="molecule type" value="Genomic_DNA"/>
</dbReference>
<dbReference type="SUPFAM" id="SSF56112">
    <property type="entry name" value="Protein kinase-like (PK-like)"/>
    <property type="match status" value="1"/>
</dbReference>
<dbReference type="AlphaFoldDB" id="A0AAW1NMK7"/>
<sequence length="393" mass="43463">MQSAFAAESQKPLGPRDSAGEVDLTRTTSLSRHGSMERSQSLERARWRNAITRVSRANSFSRSFKTLRDMTGESYVPPERLKFIKQLGTGAFATVHLAELSPESGEGPKTKEFLDGGTLKKKVLAAMMAVRGKPPYSNAQALKWVFQVAEGLNYLHTAHPCVIHRDLKLENIVCKKLPNGEEQMCLCDFGLSVLVRVRERGVKSRLEDSAREYNAAGDTSSVRQLSEELSARLLEYSLSGGRGRRSLRSLNSKGPEAPTFNLTGKTGSFFYMAPETVLCQPSNEKVDVFAFAIVMFEVFSYTMTSAIVCGPTQAPHTAEVYALKVARGYRRPLLEHWPEALQHLIEDCWAEQPSKRPSMAACVQRLKEMQAHDFFAPGSQQGASGQGCACSIM</sequence>
<dbReference type="Pfam" id="PF00069">
    <property type="entry name" value="Pkinase"/>
    <property type="match status" value="1"/>
</dbReference>
<protein>
    <recommendedName>
        <fullName evidence="2">Protein kinase domain-containing protein</fullName>
    </recommendedName>
</protein>
<feature type="compositionally biased region" description="Basic and acidic residues" evidence="1">
    <location>
        <begin position="34"/>
        <end position="43"/>
    </location>
</feature>
<dbReference type="PROSITE" id="PS50011">
    <property type="entry name" value="PROTEIN_KINASE_DOM"/>
    <property type="match status" value="1"/>
</dbReference>
<dbReference type="PANTHER" id="PTHR44329">
    <property type="entry name" value="SERINE/THREONINE-PROTEIN KINASE TNNI3K-RELATED"/>
    <property type="match status" value="1"/>
</dbReference>
<feature type="domain" description="Protein kinase" evidence="2">
    <location>
        <begin position="22"/>
        <end position="375"/>
    </location>
</feature>
<reference evidence="3 4" key="1">
    <citation type="journal article" date="2024" name="Nat. Commun.">
        <title>Phylogenomics reveals the evolutionary origins of lichenization in chlorophyte algae.</title>
        <authorList>
            <person name="Puginier C."/>
            <person name="Libourel C."/>
            <person name="Otte J."/>
            <person name="Skaloud P."/>
            <person name="Haon M."/>
            <person name="Grisel S."/>
            <person name="Petersen M."/>
            <person name="Berrin J.G."/>
            <person name="Delaux P.M."/>
            <person name="Dal Grande F."/>
            <person name="Keller J."/>
        </authorList>
    </citation>
    <scope>NUCLEOTIDE SEQUENCE [LARGE SCALE GENOMIC DNA]</scope>
    <source>
        <strain evidence="3 4">SAG 2036</strain>
    </source>
</reference>
<dbReference type="GO" id="GO:0005524">
    <property type="term" value="F:ATP binding"/>
    <property type="evidence" value="ECO:0007669"/>
    <property type="project" value="InterPro"/>
</dbReference>
<dbReference type="SMART" id="SM00220">
    <property type="entry name" value="S_TKc"/>
    <property type="match status" value="1"/>
</dbReference>
<dbReference type="InterPro" id="IPR000719">
    <property type="entry name" value="Prot_kinase_dom"/>
</dbReference>
<dbReference type="Gene3D" id="1.10.510.10">
    <property type="entry name" value="Transferase(Phosphotransferase) domain 1"/>
    <property type="match status" value="1"/>
</dbReference>
<organism evidence="3 4">
    <name type="scientific">Symbiochloris irregularis</name>
    <dbReference type="NCBI Taxonomy" id="706552"/>
    <lineage>
        <taxon>Eukaryota</taxon>
        <taxon>Viridiplantae</taxon>
        <taxon>Chlorophyta</taxon>
        <taxon>core chlorophytes</taxon>
        <taxon>Trebouxiophyceae</taxon>
        <taxon>Trebouxiales</taxon>
        <taxon>Trebouxiaceae</taxon>
        <taxon>Symbiochloris</taxon>
    </lineage>
</organism>
<accession>A0AAW1NMK7</accession>
<dbReference type="InterPro" id="IPR051681">
    <property type="entry name" value="Ser/Thr_Kinases-Pseudokinases"/>
</dbReference>
<comment type="caution">
    <text evidence="3">The sequence shown here is derived from an EMBL/GenBank/DDBJ whole genome shotgun (WGS) entry which is preliminary data.</text>
</comment>
<proteinExistence type="predicted"/>
<dbReference type="PANTHER" id="PTHR44329:SF289">
    <property type="entry name" value="SERINE_THREONINE-PROTEIN KINASE VIK"/>
    <property type="match status" value="1"/>
</dbReference>
<dbReference type="InterPro" id="IPR011009">
    <property type="entry name" value="Kinase-like_dom_sf"/>
</dbReference>
<feature type="region of interest" description="Disordered" evidence="1">
    <location>
        <begin position="1"/>
        <end position="43"/>
    </location>
</feature>
<gene>
    <name evidence="3" type="ORF">WJX73_005204</name>
</gene>
<dbReference type="Pfam" id="PF07714">
    <property type="entry name" value="PK_Tyr_Ser-Thr"/>
    <property type="match status" value="1"/>
</dbReference>
<evidence type="ECO:0000256" key="1">
    <source>
        <dbReference type="SAM" id="MobiDB-lite"/>
    </source>
</evidence>
<evidence type="ECO:0000313" key="3">
    <source>
        <dbReference type="EMBL" id="KAK9786486.1"/>
    </source>
</evidence>
<dbReference type="GO" id="GO:0004674">
    <property type="term" value="F:protein serine/threonine kinase activity"/>
    <property type="evidence" value="ECO:0007669"/>
    <property type="project" value="TreeGrafter"/>
</dbReference>
<evidence type="ECO:0000259" key="2">
    <source>
        <dbReference type="PROSITE" id="PS50011"/>
    </source>
</evidence>
<dbReference type="PROSITE" id="PS00108">
    <property type="entry name" value="PROTEIN_KINASE_ST"/>
    <property type="match status" value="1"/>
</dbReference>
<dbReference type="InterPro" id="IPR008271">
    <property type="entry name" value="Ser/Thr_kinase_AS"/>
</dbReference>
<dbReference type="Proteomes" id="UP001465755">
    <property type="component" value="Unassembled WGS sequence"/>
</dbReference>
<name>A0AAW1NMK7_9CHLO</name>
<keyword evidence="4" id="KW-1185">Reference proteome</keyword>
<evidence type="ECO:0000313" key="4">
    <source>
        <dbReference type="Proteomes" id="UP001465755"/>
    </source>
</evidence>
<dbReference type="InterPro" id="IPR001245">
    <property type="entry name" value="Ser-Thr/Tyr_kinase_cat_dom"/>
</dbReference>